<reference evidence="3" key="1">
    <citation type="submission" date="2016-11" db="EMBL/GenBank/DDBJ databases">
        <authorList>
            <person name="Varghese N."/>
            <person name="Submissions S."/>
        </authorList>
    </citation>
    <scope>NUCLEOTIDE SEQUENCE [LARGE SCALE GENOMIC DNA]</scope>
    <source>
        <strain evidence="3">DSM 22363</strain>
    </source>
</reference>
<dbReference type="Proteomes" id="UP000185192">
    <property type="component" value="Unassembled WGS sequence"/>
</dbReference>
<evidence type="ECO:0000256" key="1">
    <source>
        <dbReference type="SAM" id="Phobius"/>
    </source>
</evidence>
<dbReference type="AlphaFoldDB" id="A0A1N6G345"/>
<sequence length="79" mass="9159">MTAENGNNSPDSPSWRKPFGMILILLIILVWCGIVVSLMDWIDTLNFWLQLPIYLIAGIIWIFPVKPLLLWMNTGKFRL</sequence>
<keyword evidence="1" id="KW-0472">Membrane</keyword>
<gene>
    <name evidence="2" type="ORF">SAMN02745824_2654</name>
</gene>
<dbReference type="EMBL" id="FSQW01000002">
    <property type="protein sequence ID" value="SIO01917.1"/>
    <property type="molecule type" value="Genomic_DNA"/>
</dbReference>
<accession>A0A1N6G345</accession>
<proteinExistence type="predicted"/>
<feature type="transmembrane region" description="Helical" evidence="1">
    <location>
        <begin position="51"/>
        <end position="71"/>
    </location>
</feature>
<keyword evidence="1" id="KW-1133">Transmembrane helix</keyword>
<dbReference type="Pfam" id="PF11003">
    <property type="entry name" value="DUF2842"/>
    <property type="match status" value="1"/>
</dbReference>
<organism evidence="2 3">
    <name type="scientific">Parasphingorhabdus marina DSM 22363</name>
    <dbReference type="NCBI Taxonomy" id="1123272"/>
    <lineage>
        <taxon>Bacteria</taxon>
        <taxon>Pseudomonadati</taxon>
        <taxon>Pseudomonadota</taxon>
        <taxon>Alphaproteobacteria</taxon>
        <taxon>Sphingomonadales</taxon>
        <taxon>Sphingomonadaceae</taxon>
        <taxon>Parasphingorhabdus</taxon>
    </lineage>
</organism>
<dbReference type="STRING" id="1123272.SAMN02745824_2654"/>
<keyword evidence="3" id="KW-1185">Reference proteome</keyword>
<evidence type="ECO:0000313" key="2">
    <source>
        <dbReference type="EMBL" id="SIO01917.1"/>
    </source>
</evidence>
<dbReference type="InterPro" id="IPR021265">
    <property type="entry name" value="DUF2842"/>
</dbReference>
<evidence type="ECO:0008006" key="4">
    <source>
        <dbReference type="Google" id="ProtNLM"/>
    </source>
</evidence>
<keyword evidence="1" id="KW-0812">Transmembrane</keyword>
<feature type="transmembrane region" description="Helical" evidence="1">
    <location>
        <begin position="21"/>
        <end position="39"/>
    </location>
</feature>
<name>A0A1N6G345_9SPHN</name>
<evidence type="ECO:0000313" key="3">
    <source>
        <dbReference type="Proteomes" id="UP000185192"/>
    </source>
</evidence>
<dbReference type="RefSeq" id="WP_074205652.1">
    <property type="nucleotide sequence ID" value="NZ_FSQW01000002.1"/>
</dbReference>
<protein>
    <recommendedName>
        <fullName evidence="4">DUF2842 domain-containing protein</fullName>
    </recommendedName>
</protein>